<gene>
    <name evidence="2" type="ORF">PQ455_20625</name>
</gene>
<name>A0ABY7TUT1_9SPHN</name>
<evidence type="ECO:0008006" key="4">
    <source>
        <dbReference type="Google" id="ProtNLM"/>
    </source>
</evidence>
<protein>
    <recommendedName>
        <fullName evidence="4">DUF4175 family protein</fullName>
    </recommendedName>
</protein>
<feature type="transmembrane region" description="Helical" evidence="1">
    <location>
        <begin position="33"/>
        <end position="51"/>
    </location>
</feature>
<keyword evidence="1" id="KW-1133">Transmembrane helix</keyword>
<dbReference type="EMBL" id="CP117414">
    <property type="protein sequence ID" value="WCT75884.1"/>
    <property type="molecule type" value="Genomic_DNA"/>
</dbReference>
<keyword evidence="1" id="KW-0472">Membrane</keyword>
<keyword evidence="2" id="KW-0614">Plasmid</keyword>
<keyword evidence="1" id="KW-0812">Transmembrane</keyword>
<geneLocation type="plasmid" evidence="2 3">
    <name>unnamed3</name>
</geneLocation>
<organism evidence="2 3">
    <name type="scientific">Sphingomonas naphthae</name>
    <dbReference type="NCBI Taxonomy" id="1813468"/>
    <lineage>
        <taxon>Bacteria</taxon>
        <taxon>Pseudomonadati</taxon>
        <taxon>Pseudomonadota</taxon>
        <taxon>Alphaproteobacteria</taxon>
        <taxon>Sphingomonadales</taxon>
        <taxon>Sphingomonadaceae</taxon>
        <taxon>Sphingomonas</taxon>
    </lineage>
</organism>
<sequence>MTLGATDTETHVRISMLDRIAVRSDMANWRMPSPWAIGFGIGSGILAFPVIKVTGSLTIAGILFVLSLVTVMWLTALMIRRAWCERHPYLPPRWLTVARATMGDDLIDAALERLRDTPPGSHDRVLRRGEMIEAILDERHARLDARKAATGVRLGDAVPRP</sequence>
<evidence type="ECO:0000313" key="2">
    <source>
        <dbReference type="EMBL" id="WCT75884.1"/>
    </source>
</evidence>
<keyword evidence="3" id="KW-1185">Reference proteome</keyword>
<dbReference type="RefSeq" id="WP_273692257.1">
    <property type="nucleotide sequence ID" value="NZ_CP117414.1"/>
</dbReference>
<reference evidence="2 3" key="1">
    <citation type="submission" date="2023-02" db="EMBL/GenBank/DDBJ databases">
        <title>Genome sequence of Sphingomonas naphthae.</title>
        <authorList>
            <person name="Kim S."/>
            <person name="Heo J."/>
            <person name="Kwon S.-W."/>
        </authorList>
    </citation>
    <scope>NUCLEOTIDE SEQUENCE [LARGE SCALE GENOMIC DNA]</scope>
    <source>
        <strain evidence="2 3">KACC 18716</strain>
        <plasmid evidence="2 3">unnamed3</plasmid>
    </source>
</reference>
<accession>A0ABY7TUT1</accession>
<dbReference type="Proteomes" id="UP001220395">
    <property type="component" value="Plasmid unnamed3"/>
</dbReference>
<evidence type="ECO:0000313" key="3">
    <source>
        <dbReference type="Proteomes" id="UP001220395"/>
    </source>
</evidence>
<evidence type="ECO:0000256" key="1">
    <source>
        <dbReference type="SAM" id="Phobius"/>
    </source>
</evidence>
<feature type="transmembrane region" description="Helical" evidence="1">
    <location>
        <begin position="57"/>
        <end position="79"/>
    </location>
</feature>
<proteinExistence type="predicted"/>